<dbReference type="GO" id="GO:0140658">
    <property type="term" value="F:ATP-dependent chromatin remodeler activity"/>
    <property type="evidence" value="ECO:0007669"/>
    <property type="project" value="TreeGrafter"/>
</dbReference>
<dbReference type="eggNOG" id="KOG0384">
    <property type="taxonomic scope" value="Eukaryota"/>
</dbReference>
<organism evidence="4 5">
    <name type="scientific">Emiliania huxleyi (strain CCMP1516)</name>
    <dbReference type="NCBI Taxonomy" id="280463"/>
    <lineage>
        <taxon>Eukaryota</taxon>
        <taxon>Haptista</taxon>
        <taxon>Haptophyta</taxon>
        <taxon>Prymnesiophyceae</taxon>
        <taxon>Isochrysidales</taxon>
        <taxon>Noelaerhabdaceae</taxon>
        <taxon>Emiliania</taxon>
    </lineage>
</organism>
<dbReference type="Gene3D" id="3.40.50.10810">
    <property type="entry name" value="Tandem AAA-ATPase domain"/>
    <property type="match status" value="1"/>
</dbReference>
<dbReference type="GO" id="GO:0005634">
    <property type="term" value="C:nucleus"/>
    <property type="evidence" value="ECO:0007669"/>
    <property type="project" value="UniProtKB-SubCell"/>
</dbReference>
<dbReference type="AlphaFoldDB" id="A0A0D3J0M3"/>
<evidence type="ECO:0000313" key="5">
    <source>
        <dbReference type="Proteomes" id="UP000013827"/>
    </source>
</evidence>
<accession>A0A0D3J0M3</accession>
<dbReference type="RefSeq" id="XP_005780738.1">
    <property type="nucleotide sequence ID" value="XM_005780681.1"/>
</dbReference>
<name>A0A0D3J0M3_EMIH1</name>
<dbReference type="GO" id="GO:0042393">
    <property type="term" value="F:histone binding"/>
    <property type="evidence" value="ECO:0007669"/>
    <property type="project" value="TreeGrafter"/>
</dbReference>
<evidence type="ECO:0000256" key="1">
    <source>
        <dbReference type="ARBA" id="ARBA00004123"/>
    </source>
</evidence>
<dbReference type="SUPFAM" id="SSF52540">
    <property type="entry name" value="P-loop containing nucleoside triphosphate hydrolases"/>
    <property type="match status" value="1"/>
</dbReference>
<dbReference type="InterPro" id="IPR038718">
    <property type="entry name" value="SNF2-like_sf"/>
</dbReference>
<dbReference type="GeneID" id="17274155"/>
<dbReference type="KEGG" id="ehx:EMIHUDRAFT_59155"/>
<dbReference type="Proteomes" id="UP000013827">
    <property type="component" value="Unassembled WGS sequence"/>
</dbReference>
<dbReference type="GO" id="GO:0005524">
    <property type="term" value="F:ATP binding"/>
    <property type="evidence" value="ECO:0007669"/>
    <property type="project" value="InterPro"/>
</dbReference>
<dbReference type="EnsemblProtists" id="EOD28309">
    <property type="protein sequence ID" value="EOD28309"/>
    <property type="gene ID" value="EMIHUDRAFT_64084"/>
</dbReference>
<dbReference type="PaxDb" id="2903-EOD17058"/>
<sequence length="106" mass="11869">GPFLIVAPLSTLPHWKREVAAWARLHAVLFHGNKAARDALVRFEWAVPPPGCRWPSHEPTGKQGAPLGWCGTPRFDVCITSYEMLVACAEIFRSVERWAYVVVDEA</sequence>
<dbReference type="EnsemblProtists" id="EOD17058">
    <property type="protein sequence ID" value="EOD17058"/>
    <property type="gene ID" value="EMIHUDRAFT_59155"/>
</dbReference>
<evidence type="ECO:0000259" key="3">
    <source>
        <dbReference type="Pfam" id="PF00176"/>
    </source>
</evidence>
<dbReference type="GO" id="GO:0003677">
    <property type="term" value="F:DNA binding"/>
    <property type="evidence" value="ECO:0007669"/>
    <property type="project" value="TreeGrafter"/>
</dbReference>
<dbReference type="STRING" id="2903.R1F500"/>
<evidence type="ECO:0000256" key="2">
    <source>
        <dbReference type="ARBA" id="ARBA00023242"/>
    </source>
</evidence>
<evidence type="ECO:0000313" key="4">
    <source>
        <dbReference type="EnsemblProtists" id="EOD17058"/>
    </source>
</evidence>
<dbReference type="GO" id="GO:0003682">
    <property type="term" value="F:chromatin binding"/>
    <property type="evidence" value="ECO:0007669"/>
    <property type="project" value="TreeGrafter"/>
</dbReference>
<reference evidence="5" key="1">
    <citation type="journal article" date="2013" name="Nature">
        <title>Pan genome of the phytoplankton Emiliania underpins its global distribution.</title>
        <authorList>
            <person name="Read B.A."/>
            <person name="Kegel J."/>
            <person name="Klute M.J."/>
            <person name="Kuo A."/>
            <person name="Lefebvre S.C."/>
            <person name="Maumus F."/>
            <person name="Mayer C."/>
            <person name="Miller J."/>
            <person name="Monier A."/>
            <person name="Salamov A."/>
            <person name="Young J."/>
            <person name="Aguilar M."/>
            <person name="Claverie J.M."/>
            <person name="Frickenhaus S."/>
            <person name="Gonzalez K."/>
            <person name="Herman E.K."/>
            <person name="Lin Y.C."/>
            <person name="Napier J."/>
            <person name="Ogata H."/>
            <person name="Sarno A.F."/>
            <person name="Shmutz J."/>
            <person name="Schroeder D."/>
            <person name="de Vargas C."/>
            <person name="Verret F."/>
            <person name="von Dassow P."/>
            <person name="Valentin K."/>
            <person name="Van de Peer Y."/>
            <person name="Wheeler G."/>
            <person name="Dacks J.B."/>
            <person name="Delwiche C.F."/>
            <person name="Dyhrman S.T."/>
            <person name="Glockner G."/>
            <person name="John U."/>
            <person name="Richards T."/>
            <person name="Worden A.Z."/>
            <person name="Zhang X."/>
            <person name="Grigoriev I.V."/>
            <person name="Allen A.E."/>
            <person name="Bidle K."/>
            <person name="Borodovsky M."/>
            <person name="Bowler C."/>
            <person name="Brownlee C."/>
            <person name="Cock J.M."/>
            <person name="Elias M."/>
            <person name="Gladyshev V.N."/>
            <person name="Groth M."/>
            <person name="Guda C."/>
            <person name="Hadaegh A."/>
            <person name="Iglesias-Rodriguez M.D."/>
            <person name="Jenkins J."/>
            <person name="Jones B.M."/>
            <person name="Lawson T."/>
            <person name="Leese F."/>
            <person name="Lindquist E."/>
            <person name="Lobanov A."/>
            <person name="Lomsadze A."/>
            <person name="Malik S.B."/>
            <person name="Marsh M.E."/>
            <person name="Mackinder L."/>
            <person name="Mock T."/>
            <person name="Mueller-Roeber B."/>
            <person name="Pagarete A."/>
            <person name="Parker M."/>
            <person name="Probert I."/>
            <person name="Quesneville H."/>
            <person name="Raines C."/>
            <person name="Rensing S.A."/>
            <person name="Riano-Pachon D.M."/>
            <person name="Richier S."/>
            <person name="Rokitta S."/>
            <person name="Shiraiwa Y."/>
            <person name="Soanes D.M."/>
            <person name="van der Giezen M."/>
            <person name="Wahlund T.M."/>
            <person name="Williams B."/>
            <person name="Wilson W."/>
            <person name="Wolfe G."/>
            <person name="Wurch L.L."/>
        </authorList>
    </citation>
    <scope>NUCLEOTIDE SEQUENCE</scope>
</reference>
<keyword evidence="5" id="KW-1185">Reference proteome</keyword>
<dbReference type="PANTHER" id="PTHR45623">
    <property type="entry name" value="CHROMODOMAIN-HELICASE-DNA-BINDING PROTEIN 3-RELATED-RELATED"/>
    <property type="match status" value="1"/>
</dbReference>
<dbReference type="GO" id="GO:0016887">
    <property type="term" value="F:ATP hydrolysis activity"/>
    <property type="evidence" value="ECO:0007669"/>
    <property type="project" value="TreeGrafter"/>
</dbReference>
<reference evidence="4" key="2">
    <citation type="submission" date="2024-10" db="UniProtKB">
        <authorList>
            <consortium name="EnsemblProtists"/>
        </authorList>
    </citation>
    <scope>IDENTIFICATION</scope>
</reference>
<dbReference type="GeneID" id="17263205"/>
<proteinExistence type="predicted"/>
<dbReference type="KEGG" id="ehx:EMIHUDRAFT_64084"/>
<dbReference type="RefSeq" id="XP_005769487.1">
    <property type="nucleotide sequence ID" value="XM_005769430.1"/>
</dbReference>
<dbReference type="InterPro" id="IPR000330">
    <property type="entry name" value="SNF2_N"/>
</dbReference>
<dbReference type="HOGENOM" id="CLU_2230182_0_0_1"/>
<dbReference type="InterPro" id="IPR027417">
    <property type="entry name" value="P-loop_NTPase"/>
</dbReference>
<comment type="subcellular location">
    <subcellularLocation>
        <location evidence="1">Nucleus</location>
    </subcellularLocation>
</comment>
<dbReference type="PANTHER" id="PTHR45623:SF11">
    <property type="entry name" value="KISMET, ISOFORM C"/>
    <property type="match status" value="1"/>
</dbReference>
<protein>
    <recommendedName>
        <fullName evidence="3">SNF2 N-terminal domain-containing protein</fullName>
    </recommendedName>
</protein>
<dbReference type="Pfam" id="PF00176">
    <property type="entry name" value="SNF2-rel_dom"/>
    <property type="match status" value="1"/>
</dbReference>
<feature type="domain" description="SNF2 N-terminal" evidence="3">
    <location>
        <begin position="2"/>
        <end position="106"/>
    </location>
</feature>
<dbReference type="GO" id="GO:0000785">
    <property type="term" value="C:chromatin"/>
    <property type="evidence" value="ECO:0007669"/>
    <property type="project" value="TreeGrafter"/>
</dbReference>
<keyword evidence="2" id="KW-0539">Nucleus</keyword>